<proteinExistence type="predicted"/>
<sequence>MYTEALDDRRYFLDKPVDESTSKLVVTFLRNLFKKMEVDSQISLTTKLSTIRYLKTGAALGNLNAEYLNTDLSEFPEGTPILAIWSSTWDCEEVNYYAEGAESGTRYDDVFLIDARVLEEACETDNPQWGYHLDHHDIEAIEGDFKEIGLPDEGYHTYINFVLSGLDYSNDDDVDVEYAKQAHPIIRDYIASQIAMHREEE</sequence>
<accession>A0A644WAJ1</accession>
<gene>
    <name evidence="1" type="ORF">SDC9_46992</name>
</gene>
<protein>
    <submittedName>
        <fullName evidence="1">Uncharacterized protein</fullName>
    </submittedName>
</protein>
<name>A0A644WAJ1_9ZZZZ</name>
<reference evidence="1" key="1">
    <citation type="submission" date="2019-08" db="EMBL/GenBank/DDBJ databases">
        <authorList>
            <person name="Kucharzyk K."/>
            <person name="Murdoch R.W."/>
            <person name="Higgins S."/>
            <person name="Loffler F."/>
        </authorList>
    </citation>
    <scope>NUCLEOTIDE SEQUENCE</scope>
</reference>
<organism evidence="1">
    <name type="scientific">bioreactor metagenome</name>
    <dbReference type="NCBI Taxonomy" id="1076179"/>
    <lineage>
        <taxon>unclassified sequences</taxon>
        <taxon>metagenomes</taxon>
        <taxon>ecological metagenomes</taxon>
    </lineage>
</organism>
<dbReference type="AlphaFoldDB" id="A0A644WAJ1"/>
<comment type="caution">
    <text evidence="1">The sequence shown here is derived from an EMBL/GenBank/DDBJ whole genome shotgun (WGS) entry which is preliminary data.</text>
</comment>
<dbReference type="EMBL" id="VSSQ01000751">
    <property type="protein sequence ID" value="MPM00762.1"/>
    <property type="molecule type" value="Genomic_DNA"/>
</dbReference>
<evidence type="ECO:0000313" key="1">
    <source>
        <dbReference type="EMBL" id="MPM00762.1"/>
    </source>
</evidence>